<accession>T2JZB6</accession>
<dbReference type="AlphaFoldDB" id="T2JZB6"/>
<reference evidence="1 2" key="2">
    <citation type="submission" date="2013-09" db="EMBL/GenBank/DDBJ databases">
        <title>Whole genome comparison of six Crocosphaera watsonii strains with differing phenotypes.</title>
        <authorList>
            <person name="Bench S.R."/>
            <person name="Heller P."/>
            <person name="Frank I."/>
            <person name="Arciniega M."/>
            <person name="Shilova I.N."/>
            <person name="Zehr J.P."/>
        </authorList>
    </citation>
    <scope>NUCLEOTIDE SEQUENCE [LARGE SCALE GENOMIC DNA]</scope>
    <source>
        <strain evidence="1 2">WH 0402</strain>
    </source>
</reference>
<evidence type="ECO:0000313" key="1">
    <source>
        <dbReference type="EMBL" id="CCQ70625.1"/>
    </source>
</evidence>
<organism evidence="1 2">
    <name type="scientific">Crocosphaera watsonii WH 0402</name>
    <dbReference type="NCBI Taxonomy" id="1284629"/>
    <lineage>
        <taxon>Bacteria</taxon>
        <taxon>Bacillati</taxon>
        <taxon>Cyanobacteriota</taxon>
        <taxon>Cyanophyceae</taxon>
        <taxon>Oscillatoriophycideae</taxon>
        <taxon>Chroococcales</taxon>
        <taxon>Aphanothecaceae</taxon>
        <taxon>Crocosphaera</taxon>
    </lineage>
</organism>
<protein>
    <submittedName>
        <fullName evidence="1">Uncharacterized protein</fullName>
    </submittedName>
</protein>
<dbReference type="EMBL" id="CAQN01001258">
    <property type="protein sequence ID" value="CCQ70625.1"/>
    <property type="molecule type" value="Genomic_DNA"/>
</dbReference>
<reference evidence="1 2" key="1">
    <citation type="submission" date="2013-01" db="EMBL/GenBank/DDBJ databases">
        <authorList>
            <person name="Bench S."/>
        </authorList>
    </citation>
    <scope>NUCLEOTIDE SEQUENCE [LARGE SCALE GENOMIC DNA]</scope>
    <source>
        <strain evidence="1 2">WH 0402</strain>
    </source>
</reference>
<proteinExistence type="predicted"/>
<gene>
    <name evidence="1" type="ORF">CWATWH0402_5639</name>
</gene>
<sequence>MDIPGELLLQPPEEYFFLEKVLLHRLLRANHWKLPLSEADW</sequence>
<evidence type="ECO:0000313" key="2">
    <source>
        <dbReference type="Proteomes" id="UP000018130"/>
    </source>
</evidence>
<comment type="caution">
    <text evidence="1">The sequence shown here is derived from an EMBL/GenBank/DDBJ whole genome shotgun (WGS) entry which is preliminary data.</text>
</comment>
<name>T2JZB6_CROWT</name>
<dbReference type="Proteomes" id="UP000018130">
    <property type="component" value="Unassembled WGS sequence"/>
</dbReference>